<dbReference type="AlphaFoldDB" id="A0A6L6XNQ3"/>
<evidence type="ECO:0008006" key="3">
    <source>
        <dbReference type="Google" id="ProtNLM"/>
    </source>
</evidence>
<accession>A0A6L6XNQ3</accession>
<keyword evidence="2" id="KW-1185">Reference proteome</keyword>
<gene>
    <name evidence="1" type="ORF">GON03_06065</name>
</gene>
<evidence type="ECO:0000313" key="1">
    <source>
        <dbReference type="EMBL" id="MVQ48740.1"/>
    </source>
</evidence>
<dbReference type="Proteomes" id="UP000473525">
    <property type="component" value="Unassembled WGS sequence"/>
</dbReference>
<protein>
    <recommendedName>
        <fullName evidence="3">Monooxygenase</fullName>
    </recommendedName>
</protein>
<name>A0A6L6XNQ3_9ACTN</name>
<comment type="caution">
    <text evidence="1">The sequence shown here is derived from an EMBL/GenBank/DDBJ whole genome shotgun (WGS) entry which is preliminary data.</text>
</comment>
<evidence type="ECO:0000313" key="2">
    <source>
        <dbReference type="Proteomes" id="UP000473525"/>
    </source>
</evidence>
<proteinExistence type="predicted"/>
<dbReference type="EMBL" id="WSEK01000004">
    <property type="protein sequence ID" value="MVQ48740.1"/>
    <property type="molecule type" value="Genomic_DNA"/>
</dbReference>
<dbReference type="InterPro" id="IPR046032">
    <property type="entry name" value="DUF5990"/>
</dbReference>
<sequence>MRIVIEGRDLPGRTFAAYADVHVALQVGSEPVGAVPGDASSARWETEVQAVDGDLRGPAVHGRRGERFLYLTWGAPTSEGWDMFRRAKLMLADAPVVADGTVVATVSLTDEQGGPRCARVRPPAIEWRARP</sequence>
<reference evidence="1 2" key="1">
    <citation type="submission" date="2019-12" db="EMBL/GenBank/DDBJ databases">
        <authorList>
            <person name="Huq M.A."/>
        </authorList>
    </citation>
    <scope>NUCLEOTIDE SEQUENCE [LARGE SCALE GENOMIC DNA]</scope>
    <source>
        <strain evidence="1 2">MAH-18</strain>
    </source>
</reference>
<dbReference type="RefSeq" id="WP_157341082.1">
    <property type="nucleotide sequence ID" value="NZ_WSEK01000004.1"/>
</dbReference>
<dbReference type="Pfam" id="PF19452">
    <property type="entry name" value="DUF5990"/>
    <property type="match status" value="1"/>
</dbReference>
<organism evidence="1 2">
    <name type="scientific">Nocardioides agri</name>
    <dbReference type="NCBI Taxonomy" id="2682843"/>
    <lineage>
        <taxon>Bacteria</taxon>
        <taxon>Bacillati</taxon>
        <taxon>Actinomycetota</taxon>
        <taxon>Actinomycetes</taxon>
        <taxon>Propionibacteriales</taxon>
        <taxon>Nocardioidaceae</taxon>
        <taxon>Nocardioides</taxon>
    </lineage>
</organism>